<name>A0A6A6RPY0_9PLEO</name>
<feature type="compositionally biased region" description="Polar residues" evidence="1">
    <location>
        <begin position="697"/>
        <end position="707"/>
    </location>
</feature>
<feature type="region of interest" description="Disordered" evidence="1">
    <location>
        <begin position="697"/>
        <end position="730"/>
    </location>
</feature>
<feature type="compositionally biased region" description="Low complexity" evidence="1">
    <location>
        <begin position="786"/>
        <end position="798"/>
    </location>
</feature>
<evidence type="ECO:0000256" key="1">
    <source>
        <dbReference type="SAM" id="MobiDB-lite"/>
    </source>
</evidence>
<feature type="compositionally biased region" description="Low complexity" evidence="1">
    <location>
        <begin position="548"/>
        <end position="572"/>
    </location>
</feature>
<feature type="region of interest" description="Disordered" evidence="1">
    <location>
        <begin position="439"/>
        <end position="526"/>
    </location>
</feature>
<feature type="compositionally biased region" description="Polar residues" evidence="1">
    <location>
        <begin position="137"/>
        <end position="148"/>
    </location>
</feature>
<feature type="compositionally biased region" description="Polar residues" evidence="1">
    <location>
        <begin position="313"/>
        <end position="326"/>
    </location>
</feature>
<feature type="region of interest" description="Disordered" evidence="1">
    <location>
        <begin position="215"/>
        <end position="234"/>
    </location>
</feature>
<feature type="region of interest" description="Disordered" evidence="1">
    <location>
        <begin position="369"/>
        <end position="425"/>
    </location>
</feature>
<feature type="compositionally biased region" description="Polar residues" evidence="1">
    <location>
        <begin position="759"/>
        <end position="776"/>
    </location>
</feature>
<feature type="region of interest" description="Disordered" evidence="1">
    <location>
        <begin position="745"/>
        <end position="889"/>
    </location>
</feature>
<organism evidence="2 3">
    <name type="scientific">Massarina eburnea CBS 473.64</name>
    <dbReference type="NCBI Taxonomy" id="1395130"/>
    <lineage>
        <taxon>Eukaryota</taxon>
        <taxon>Fungi</taxon>
        <taxon>Dikarya</taxon>
        <taxon>Ascomycota</taxon>
        <taxon>Pezizomycotina</taxon>
        <taxon>Dothideomycetes</taxon>
        <taxon>Pleosporomycetidae</taxon>
        <taxon>Pleosporales</taxon>
        <taxon>Massarineae</taxon>
        <taxon>Massarinaceae</taxon>
        <taxon>Massarina</taxon>
    </lineage>
</organism>
<feature type="compositionally biased region" description="Basic and acidic residues" evidence="1">
    <location>
        <begin position="849"/>
        <end position="868"/>
    </location>
</feature>
<feature type="region of interest" description="Disordered" evidence="1">
    <location>
        <begin position="548"/>
        <end position="593"/>
    </location>
</feature>
<keyword evidence="3" id="KW-1185">Reference proteome</keyword>
<feature type="compositionally biased region" description="Polar residues" evidence="1">
    <location>
        <begin position="393"/>
        <end position="402"/>
    </location>
</feature>
<feature type="compositionally biased region" description="Low complexity" evidence="1">
    <location>
        <begin position="29"/>
        <end position="44"/>
    </location>
</feature>
<reference evidence="2" key="1">
    <citation type="journal article" date="2020" name="Stud. Mycol.">
        <title>101 Dothideomycetes genomes: a test case for predicting lifestyles and emergence of pathogens.</title>
        <authorList>
            <person name="Haridas S."/>
            <person name="Albert R."/>
            <person name="Binder M."/>
            <person name="Bloem J."/>
            <person name="Labutti K."/>
            <person name="Salamov A."/>
            <person name="Andreopoulos B."/>
            <person name="Baker S."/>
            <person name="Barry K."/>
            <person name="Bills G."/>
            <person name="Bluhm B."/>
            <person name="Cannon C."/>
            <person name="Castanera R."/>
            <person name="Culley D."/>
            <person name="Daum C."/>
            <person name="Ezra D."/>
            <person name="Gonzalez J."/>
            <person name="Henrissat B."/>
            <person name="Kuo A."/>
            <person name="Liang C."/>
            <person name="Lipzen A."/>
            <person name="Lutzoni F."/>
            <person name="Magnuson J."/>
            <person name="Mondo S."/>
            <person name="Nolan M."/>
            <person name="Ohm R."/>
            <person name="Pangilinan J."/>
            <person name="Park H.-J."/>
            <person name="Ramirez L."/>
            <person name="Alfaro M."/>
            <person name="Sun H."/>
            <person name="Tritt A."/>
            <person name="Yoshinaga Y."/>
            <person name="Zwiers L.-H."/>
            <person name="Turgeon B."/>
            <person name="Goodwin S."/>
            <person name="Spatafora J."/>
            <person name="Crous P."/>
            <person name="Grigoriev I."/>
        </authorList>
    </citation>
    <scope>NUCLEOTIDE SEQUENCE</scope>
    <source>
        <strain evidence="2">CBS 473.64</strain>
    </source>
</reference>
<feature type="compositionally biased region" description="Low complexity" evidence="1">
    <location>
        <begin position="439"/>
        <end position="470"/>
    </location>
</feature>
<gene>
    <name evidence="2" type="ORF">P280DRAFT_472421</name>
</gene>
<feature type="compositionally biased region" description="Low complexity" evidence="1">
    <location>
        <begin position="716"/>
        <end position="727"/>
    </location>
</feature>
<feature type="compositionally biased region" description="Polar residues" evidence="1">
    <location>
        <begin position="11"/>
        <end position="27"/>
    </location>
</feature>
<feature type="region of interest" description="Disordered" evidence="1">
    <location>
        <begin position="1"/>
        <end position="210"/>
    </location>
</feature>
<evidence type="ECO:0000313" key="2">
    <source>
        <dbReference type="EMBL" id="KAF2637257.1"/>
    </source>
</evidence>
<protein>
    <submittedName>
        <fullName evidence="2">Uncharacterized protein</fullName>
    </submittedName>
</protein>
<feature type="compositionally biased region" description="Polar residues" evidence="1">
    <location>
        <begin position="170"/>
        <end position="195"/>
    </location>
</feature>
<evidence type="ECO:0000313" key="3">
    <source>
        <dbReference type="Proteomes" id="UP000799753"/>
    </source>
</evidence>
<dbReference type="Proteomes" id="UP000799753">
    <property type="component" value="Unassembled WGS sequence"/>
</dbReference>
<dbReference type="OrthoDB" id="5369729at2759"/>
<feature type="region of interest" description="Disordered" evidence="1">
    <location>
        <begin position="911"/>
        <end position="931"/>
    </location>
</feature>
<feature type="compositionally biased region" description="Low complexity" evidence="1">
    <location>
        <begin position="53"/>
        <end position="81"/>
    </location>
</feature>
<dbReference type="AlphaFoldDB" id="A0A6A6RPY0"/>
<feature type="compositionally biased region" description="Polar residues" evidence="1">
    <location>
        <begin position="471"/>
        <end position="495"/>
    </location>
</feature>
<feature type="compositionally biased region" description="Polar residues" evidence="1">
    <location>
        <begin position="273"/>
        <end position="294"/>
    </location>
</feature>
<dbReference type="EMBL" id="MU006794">
    <property type="protein sequence ID" value="KAF2637257.1"/>
    <property type="molecule type" value="Genomic_DNA"/>
</dbReference>
<proteinExistence type="predicted"/>
<feature type="compositionally biased region" description="Low complexity" evidence="1">
    <location>
        <begin position="415"/>
        <end position="425"/>
    </location>
</feature>
<feature type="compositionally biased region" description="Polar residues" evidence="1">
    <location>
        <begin position="584"/>
        <end position="593"/>
    </location>
</feature>
<feature type="region of interest" description="Disordered" evidence="1">
    <location>
        <begin position="270"/>
        <end position="356"/>
    </location>
</feature>
<accession>A0A6A6RPY0</accession>
<sequence length="964" mass="105598">MPAQYHPRQFDAQTSPPKHSRTFTTPEVPTLSRLPSSSSLQLPTEPRPRRETNPSTPALTQLSSSSTTSPSYSTPQTAASTHGLEHRSSSTRRPPASFSGHGIDTSRGPPITLITRGNSDIARWTSQQPPDFGFAQPFTQRKSTTNLGLLTPDSATRGRKSCRDGPESAESVQPVQTNTPALSSQPFSPRLQSTESSEERSPHHKPNMYSRFENSYARSSRRRATHTGDGPQEDLFLNIAADSATKEPAPEAAPRTDRLKSRIARATRMSFPSVLQATQPNSPTAIPTPTTNGSRIPAAIDTKASQRRASLLPSRTTREPSQSPLTPSYPPNHAETPRIRAPVSPKPSFIARRSDSDLSPREFLASLDVGKRRPSYPDISNATPQRANGFRPSKSNLHYYSSSRDHSQHPQDSPNQRNQQNQQHQLNQLSQLNQLNSQNLHSQHTQQAQQQQNQLNQLNSHSPQSQLNQHTPQSQHSPQNLQTPQISQNAQNPQTPVIAPTQPEVQNRVDETESHGSTGPASVWDELDELKTRIRRIEMGGKIPATASAAISQATAERPRTANTSVTTASSSPNQQRKPGPSPAGSTVGVSTPNKVHPLLGEALAKAKQHMAPTVYRVLEATASEALALAEMTGSGGLQSSFHSNSSTLAETSIPDRQFRRKADNICRSLTELCIALCENKPTLNSPAFRSIAVPSRRTSLQVNGDSPTIRRSIEPESNSLSQSSPSTAMSRIEARRVSMLNGGAYSSRENSLEPPTPSQSSVPTRITRTGSSQLRNRQDEDDDPTLTTRTARTGTSLRRSRQDDEDEDPTLPTRIARAARTGTNPRRNRAEEEDDDDPTLRAPSRAYTDFRDTRSAHKTRFSREYTSREPLPNLHHSTSQHATPLRRPAGAGIAEPRFVFGEGSRRFGIDRQGPSAYDRQASAEPSPRSQFIFSSNRNSVVGLNGLGRNGSLNRKLRGKSAGE</sequence>